<proteinExistence type="predicted"/>
<dbReference type="AlphaFoldDB" id="A0A1G1XQR5"/>
<dbReference type="Proteomes" id="UP000176260">
    <property type="component" value="Unassembled WGS sequence"/>
</dbReference>
<comment type="caution">
    <text evidence="1">The sequence shown here is derived from an EMBL/GenBank/DDBJ whole genome shotgun (WGS) entry which is preliminary data.</text>
</comment>
<reference evidence="1 2" key="1">
    <citation type="journal article" date="2016" name="Nat. Commun.">
        <title>Thousands of microbial genomes shed light on interconnected biogeochemical processes in an aquifer system.</title>
        <authorList>
            <person name="Anantharaman K."/>
            <person name="Brown C.T."/>
            <person name="Hug L.A."/>
            <person name="Sharon I."/>
            <person name="Castelle C.J."/>
            <person name="Probst A.J."/>
            <person name="Thomas B.C."/>
            <person name="Singh A."/>
            <person name="Wilkins M.J."/>
            <person name="Karaoz U."/>
            <person name="Brodie E.L."/>
            <person name="Williams K.H."/>
            <person name="Hubbard S.S."/>
            <person name="Banfield J.F."/>
        </authorList>
    </citation>
    <scope>NUCLEOTIDE SEQUENCE [LARGE SCALE GENOMIC DNA]</scope>
</reference>
<gene>
    <name evidence="1" type="ORF">A2Y67_03875</name>
</gene>
<organism evidence="1 2">
    <name type="scientific">Candidatus Buchananbacteria bacterium RBG_13_39_9</name>
    <dbReference type="NCBI Taxonomy" id="1797531"/>
    <lineage>
        <taxon>Bacteria</taxon>
        <taxon>Candidatus Buchananiibacteriota</taxon>
    </lineage>
</organism>
<evidence type="ECO:0000313" key="2">
    <source>
        <dbReference type="Proteomes" id="UP000176260"/>
    </source>
</evidence>
<protein>
    <submittedName>
        <fullName evidence="1">Uncharacterized protein</fullName>
    </submittedName>
</protein>
<evidence type="ECO:0000313" key="1">
    <source>
        <dbReference type="EMBL" id="OGY41930.1"/>
    </source>
</evidence>
<name>A0A1G1XQR5_9BACT</name>
<accession>A0A1G1XQR5</accession>
<sequence length="76" mass="8583">MINFSNFVENTKKGLIIISKVNDAFAITQRQFDKDTGIEILPEVVALDPKNLEVEKQKLLSMLSEIDAVLDHLKLV</sequence>
<dbReference type="EMBL" id="MHIA01000021">
    <property type="protein sequence ID" value="OGY41930.1"/>
    <property type="molecule type" value="Genomic_DNA"/>
</dbReference>